<sequence length="23" mass="2650">MGKGWVKKWPLTGESQELGFKEN</sequence>
<evidence type="ECO:0000313" key="2">
    <source>
        <dbReference type="Proteomes" id="UP000007178"/>
    </source>
</evidence>
<reference evidence="1 2" key="1">
    <citation type="journal article" date="2012" name="Proc. Natl. Acad. Sci. U.S.A.">
        <title>A novel lineage of myoviruses infecting cyanobacteria is widespread in the oceans.</title>
        <authorList>
            <person name="Sabehi G."/>
            <person name="Shaulov L."/>
            <person name="Silver D.H."/>
            <person name="Yanai I."/>
            <person name="Harel A."/>
            <person name="Lindell D."/>
        </authorList>
    </citation>
    <scope>NUCLEOTIDE SEQUENCE [LARGE SCALE GENOMIC DNA]</scope>
</reference>
<dbReference type="RefSeq" id="YP_007005993.1">
    <property type="nucleotide sequence ID" value="NC_019516.2"/>
</dbReference>
<organism evidence="1 2">
    <name type="scientific">Cyanophage S-TIM5</name>
    <dbReference type="NCBI Taxonomy" id="1137745"/>
    <lineage>
        <taxon>Viruses</taxon>
        <taxon>Duplodnaviria</taxon>
        <taxon>Heunggongvirae</taxon>
        <taxon>Uroviricota</taxon>
        <taxon>Caudoviricetes</taxon>
        <taxon>Aurunvirus</taxon>
        <taxon>Aurunvirus STIM5</taxon>
    </lineage>
</organism>
<proteinExistence type="predicted"/>
<name>H6WG35_9CAUD</name>
<dbReference type="EMBL" id="JQ245707">
    <property type="protein sequence ID" value="AEZ65582.1"/>
    <property type="molecule type" value="Genomic_DNA"/>
</dbReference>
<keyword evidence="2" id="KW-1185">Reference proteome</keyword>
<accession>H6WG35</accession>
<evidence type="ECO:0000313" key="1">
    <source>
        <dbReference type="EMBL" id="AEZ65582.1"/>
    </source>
</evidence>
<dbReference type="Proteomes" id="UP000007178">
    <property type="component" value="Segment"/>
</dbReference>
<dbReference type="GeneID" id="14013863"/>
<protein>
    <submittedName>
        <fullName evidence="1">Uncharacterized protein</fullName>
    </submittedName>
</protein>
<dbReference type="KEGG" id="vg:14013863"/>